<dbReference type="Proteomes" id="UP000805704">
    <property type="component" value="Chromosome 7"/>
</dbReference>
<protein>
    <submittedName>
        <fullName evidence="1">Constitutive coactivator of peroxisome proliferator-activated receptor gamma</fullName>
    </submittedName>
</protein>
<keyword evidence="2" id="KW-1185">Reference proteome</keyword>
<comment type="caution">
    <text evidence="1">The sequence shown here is derived from an EMBL/GenBank/DDBJ whole genome shotgun (WGS) entry which is preliminary data.</text>
</comment>
<organism evidence="1 2">
    <name type="scientific">Nibea albiflora</name>
    <name type="common">Yellow drum</name>
    <name type="synonym">Corvina albiflora</name>
    <dbReference type="NCBI Taxonomy" id="240163"/>
    <lineage>
        <taxon>Eukaryota</taxon>
        <taxon>Metazoa</taxon>
        <taxon>Chordata</taxon>
        <taxon>Craniata</taxon>
        <taxon>Vertebrata</taxon>
        <taxon>Euteleostomi</taxon>
        <taxon>Actinopterygii</taxon>
        <taxon>Neopterygii</taxon>
        <taxon>Teleostei</taxon>
        <taxon>Neoteleostei</taxon>
        <taxon>Acanthomorphata</taxon>
        <taxon>Eupercaria</taxon>
        <taxon>Sciaenidae</taxon>
        <taxon>Nibea</taxon>
    </lineage>
</organism>
<reference evidence="1" key="1">
    <citation type="submission" date="2020-04" db="EMBL/GenBank/DDBJ databases">
        <title>A chromosome-scale assembly and high-density genetic map of the yellow drum (Nibea albiflora) genome.</title>
        <authorList>
            <person name="Xu D."/>
            <person name="Zhang W."/>
            <person name="Chen R."/>
            <person name="Tan P."/>
            <person name="Wang L."/>
            <person name="Song H."/>
            <person name="Tian L."/>
            <person name="Zhu Q."/>
            <person name="Wang B."/>
        </authorList>
    </citation>
    <scope>NUCLEOTIDE SEQUENCE</scope>
    <source>
        <strain evidence="1">ZJHYS-2018</strain>
    </source>
</reference>
<sequence>MARETREKMEMDTRREEVEEETDSLPLSTLKLYEAQFFGFTPQTCMLRVYSAFQDCLYDILPVVEKVCVRQLSKGESDGAEELLRSRARECSRKLQQFLEDRFKQLSERMEALLVNRCFSIPPNVLLPEDESHSNYPQDRQEVLRLESSIADLQRAYEAEVCARQALLAELEEQKEVQKQLDGILTWVRELQAAWVKEGPTLVVDGMACLRHWYSCENWVCGGQWREYMDVLKSWVEAFTSAGIRLVFIFDGLVAEQKRQTWVKRRRRVNKEISKVFRHIKEHGEQPGREHFSIPSGLATFTHFALRSLGQEVFLSVQEGDYEVANYARKHGSMGILGQDSDFIIYDSSPYLSVEKLRIDRLTTVLYDRQMLCRTIGLEVNQLPLLACLLGNDVVSEERMQHIRNDAMATYRIHNPASHSAAPQGQMVLAVSHLVSSLWCREKDETGLIPQSLNLSAPNRELLKRGICSYLLPGQEALQHGDISALPPARAFEKHVSPEILKACREKHVAAEGFMVYGVLCKGVIECSNTLEDEEDTELLPQALVYKPCRQLIYGLLLLHGHDGSDDDLPAVREWFVYPGNPLKEPDVVHAISLPCDQPSLDLLWFGTGPEVSALRLTSFLSIFDCQDFSELYGDIEDSLLAALCLVTYIILQLPLLSSRAVQLGSLYVRGLSHLLGANCASGCPLPSAALMPWHSFDGRLFHSKYLLAHSGTEKTVLLDSDVEVRTGGKEERRQEAINTEEDGGKGGVRGEAEVNMKAETECGREEDTEEEANIFTLIPIHIITSTIKYRRTRAILQHSPEVDHSTAEGDTSWLRVGGSLLHQEHNSTLNREERRGGLEGMVSGLKRMVGLVLPSADPDLSRKTKLGRGLRTKGLRHEVNKQKTNMNTVERKLADLIRAHPNLYDQTRRDYKDNLKGHLSWKEIADSMGKPEEEVKLKWKNLRDKFCKAKKRMAKRNFTPLTDDDNPVERPVPVLYNQLAWLSAYVKPRPGAGLGETDEGAGSGDDLEKEQDKDEKQGPIPVVSTSFSLVESSPNNHQEMGVSLKRKRQTTTETEISSADALANLRDEDELFLLSLLPSLKRLTIKKRMEVRMKFQQVLYAAEFED</sequence>
<dbReference type="EMBL" id="CM024795">
    <property type="protein sequence ID" value="KAG8001472.1"/>
    <property type="molecule type" value="Genomic_DNA"/>
</dbReference>
<evidence type="ECO:0000313" key="1">
    <source>
        <dbReference type="EMBL" id="KAG8001472.1"/>
    </source>
</evidence>
<name>A0ACB7EHA1_NIBAL</name>
<gene>
    <name evidence="1" type="primary">FAM120B</name>
    <name evidence="1" type="ORF">GBF38_007146</name>
</gene>
<proteinExistence type="predicted"/>
<evidence type="ECO:0000313" key="2">
    <source>
        <dbReference type="Proteomes" id="UP000805704"/>
    </source>
</evidence>
<accession>A0ACB7EHA1</accession>
<keyword evidence="1" id="KW-0675">Receptor</keyword>